<protein>
    <recommendedName>
        <fullName evidence="6">Saposin B-type domain-containing protein</fullName>
    </recommendedName>
</protein>
<keyword evidence="8" id="KW-1185">Reference proteome</keyword>
<feature type="domain" description="Saposin B-type" evidence="6">
    <location>
        <begin position="1"/>
        <end position="84"/>
    </location>
</feature>
<evidence type="ECO:0000256" key="3">
    <source>
        <dbReference type="ARBA" id="ARBA00023180"/>
    </source>
</evidence>
<gene>
    <name evidence="7" type="ORF">PMAYCL1PPCAC_01059</name>
</gene>
<dbReference type="GO" id="GO:0005764">
    <property type="term" value="C:lysosome"/>
    <property type="evidence" value="ECO:0007669"/>
    <property type="project" value="TreeGrafter"/>
</dbReference>
<organism evidence="7 8">
    <name type="scientific">Pristionchus mayeri</name>
    <dbReference type="NCBI Taxonomy" id="1317129"/>
    <lineage>
        <taxon>Eukaryota</taxon>
        <taxon>Metazoa</taxon>
        <taxon>Ecdysozoa</taxon>
        <taxon>Nematoda</taxon>
        <taxon>Chromadorea</taxon>
        <taxon>Rhabditida</taxon>
        <taxon>Rhabditina</taxon>
        <taxon>Diplogasteromorpha</taxon>
        <taxon>Diplogasteroidea</taxon>
        <taxon>Neodiplogasteridae</taxon>
        <taxon>Pristionchus</taxon>
    </lineage>
</organism>
<evidence type="ECO:0000259" key="6">
    <source>
        <dbReference type="PROSITE" id="PS50015"/>
    </source>
</evidence>
<name>A0AAN4Z032_9BILA</name>
<dbReference type="SUPFAM" id="SSF56300">
    <property type="entry name" value="Metallo-dependent phosphatases"/>
    <property type="match status" value="1"/>
</dbReference>
<dbReference type="InterPro" id="IPR008139">
    <property type="entry name" value="SaposinB_dom"/>
</dbReference>
<dbReference type="AlphaFoldDB" id="A0AAN4Z032"/>
<dbReference type="EMBL" id="BTRK01000001">
    <property type="protein sequence ID" value="GMR30864.1"/>
    <property type="molecule type" value="Genomic_DNA"/>
</dbReference>
<dbReference type="GO" id="GO:0016020">
    <property type="term" value="C:membrane"/>
    <property type="evidence" value="ECO:0007669"/>
    <property type="project" value="GOC"/>
</dbReference>
<evidence type="ECO:0000256" key="4">
    <source>
        <dbReference type="ARBA" id="ARBA00023295"/>
    </source>
</evidence>
<dbReference type="Gene3D" id="3.60.21.10">
    <property type="match status" value="1"/>
</dbReference>
<dbReference type="PANTHER" id="PTHR10340:SF31">
    <property type="entry name" value="SPHINGOMYELIN PHOSPHODIESTERASE ASM-3-RELATED"/>
    <property type="match status" value="1"/>
</dbReference>
<keyword evidence="3" id="KW-0325">Glycoprotein</keyword>
<accession>A0AAN4Z032</accession>
<sequence length="338" mass="38183">DGDLCSECEFAVRVLHNWWGAGTMDKCAAELIDTVCKDLEIVDKFICDGIATSFADEAQYVVGEILIEPEELCGLLVENCGNFVHPKTLMWNLAIVGGKSPIEAPKPIQRSGPIIKVLHLSNLHIDRKYEIGSEAKCGQPSCYTPMDIPDVRQINDHAESRRKLRGNEVDSLGKWGTVADCDAPIWLYENMLDHIADAHKDLDYAVISGDLVSHADWEYTRESHIELVRNLSDTIRQRLPTIPTFFAVGNHEGVPCDSFAPHFTPERFHMDWLYGTMADAWKGWVPEDQMETVVYNGCFMRKLLPGLRLISLNNGYGDHMNFFLYVNQTDPDGTMSWF</sequence>
<proteinExistence type="predicted"/>
<evidence type="ECO:0000256" key="2">
    <source>
        <dbReference type="ARBA" id="ARBA00023157"/>
    </source>
</evidence>
<dbReference type="GO" id="GO:0046513">
    <property type="term" value="P:ceramide biosynthetic process"/>
    <property type="evidence" value="ECO:0007669"/>
    <property type="project" value="TreeGrafter"/>
</dbReference>
<comment type="caution">
    <text evidence="7">The sequence shown here is derived from an EMBL/GenBank/DDBJ whole genome shotgun (WGS) entry which is preliminary data.</text>
</comment>
<dbReference type="GO" id="GO:0016798">
    <property type="term" value="F:hydrolase activity, acting on glycosyl bonds"/>
    <property type="evidence" value="ECO:0007669"/>
    <property type="project" value="UniProtKB-KW"/>
</dbReference>
<dbReference type="Pfam" id="PF00149">
    <property type="entry name" value="Metallophos"/>
    <property type="match status" value="1"/>
</dbReference>
<reference evidence="8" key="1">
    <citation type="submission" date="2022-10" db="EMBL/GenBank/DDBJ databases">
        <title>Genome assembly of Pristionchus species.</title>
        <authorList>
            <person name="Yoshida K."/>
            <person name="Sommer R.J."/>
        </authorList>
    </citation>
    <scope>NUCLEOTIDE SEQUENCE [LARGE SCALE GENOMIC DNA]</scope>
    <source>
        <strain evidence="8">RS5460</strain>
    </source>
</reference>
<evidence type="ECO:0000313" key="7">
    <source>
        <dbReference type="EMBL" id="GMR30864.1"/>
    </source>
</evidence>
<dbReference type="InterPro" id="IPR029052">
    <property type="entry name" value="Metallo-depent_PP-like"/>
</dbReference>
<comment type="catalytic activity">
    <reaction evidence="5">
        <text>a sphingomyelin + H2O = phosphocholine + an N-acylsphing-4-enine + H(+)</text>
        <dbReference type="Rhea" id="RHEA:19253"/>
        <dbReference type="ChEBI" id="CHEBI:15377"/>
        <dbReference type="ChEBI" id="CHEBI:15378"/>
        <dbReference type="ChEBI" id="CHEBI:17636"/>
        <dbReference type="ChEBI" id="CHEBI:52639"/>
        <dbReference type="ChEBI" id="CHEBI:295975"/>
        <dbReference type="EC" id="3.1.4.12"/>
    </reaction>
    <physiologicalReaction direction="left-to-right" evidence="5">
        <dbReference type="Rhea" id="RHEA:19254"/>
    </physiologicalReaction>
</comment>
<feature type="non-terminal residue" evidence="7">
    <location>
        <position position="1"/>
    </location>
</feature>
<dbReference type="SMART" id="SM00741">
    <property type="entry name" value="SapB"/>
    <property type="match status" value="1"/>
</dbReference>
<evidence type="ECO:0000256" key="1">
    <source>
        <dbReference type="ARBA" id="ARBA00022801"/>
    </source>
</evidence>
<dbReference type="Proteomes" id="UP001328107">
    <property type="component" value="Unassembled WGS sequence"/>
</dbReference>
<keyword evidence="1" id="KW-0378">Hydrolase</keyword>
<dbReference type="PANTHER" id="PTHR10340">
    <property type="entry name" value="SPHINGOMYELIN PHOSPHODIESTERASE"/>
    <property type="match status" value="1"/>
</dbReference>
<evidence type="ECO:0000313" key="8">
    <source>
        <dbReference type="Proteomes" id="UP001328107"/>
    </source>
</evidence>
<keyword evidence="4" id="KW-0326">Glycosidase</keyword>
<keyword evidence="2" id="KW-1015">Disulfide bond</keyword>
<dbReference type="GO" id="GO:0006685">
    <property type="term" value="P:sphingomyelin catabolic process"/>
    <property type="evidence" value="ECO:0007669"/>
    <property type="project" value="TreeGrafter"/>
</dbReference>
<dbReference type="GO" id="GO:0005615">
    <property type="term" value="C:extracellular space"/>
    <property type="evidence" value="ECO:0007669"/>
    <property type="project" value="TreeGrafter"/>
</dbReference>
<evidence type="ECO:0000256" key="5">
    <source>
        <dbReference type="ARBA" id="ARBA00047268"/>
    </source>
</evidence>
<dbReference type="PROSITE" id="PS50015">
    <property type="entry name" value="SAP_B"/>
    <property type="match status" value="1"/>
</dbReference>
<dbReference type="InterPro" id="IPR011001">
    <property type="entry name" value="Saposin-like"/>
</dbReference>
<dbReference type="InterPro" id="IPR004843">
    <property type="entry name" value="Calcineurin-like_PHP"/>
</dbReference>
<dbReference type="GO" id="GO:0061750">
    <property type="term" value="F:acid sphingomyelin phosphodiesterase activity"/>
    <property type="evidence" value="ECO:0007669"/>
    <property type="project" value="TreeGrafter"/>
</dbReference>
<dbReference type="SUPFAM" id="SSF47862">
    <property type="entry name" value="Saposin"/>
    <property type="match status" value="1"/>
</dbReference>